<dbReference type="Ensembl" id="ENSTRUT00000054625.2">
    <property type="protein sequence ID" value="ENSTRUP00000048761.2"/>
    <property type="gene ID" value="ENSTRUG00000022317.2"/>
</dbReference>
<dbReference type="GeneTree" id="ENSGT00390000005294"/>
<sequence length="120" mass="13426">METLEELVPFVIEMVSQKPSRGLLKVYLVGSVLALLGTVLGLVETMCHPFSSGGMTDADIDLLLSRRQRTVEAELQHSMTEEKEEKKEEEEKEEMARTPVIISKMQGPSQRISANRLHAS</sequence>
<evidence type="ECO:0000313" key="2">
    <source>
        <dbReference type="Ensembl" id="ENSTRUP00000048761.2"/>
    </source>
</evidence>
<feature type="compositionally biased region" description="Basic and acidic residues" evidence="1">
    <location>
        <begin position="74"/>
        <end position="86"/>
    </location>
</feature>
<dbReference type="PANTHER" id="PTHR15570:SF2">
    <property type="entry name" value="G0_G1 SWITCH PROTEIN 2"/>
    <property type="match status" value="1"/>
</dbReference>
<dbReference type="CTD" id="50486"/>
<dbReference type="InterPro" id="IPR016821">
    <property type="entry name" value="G0S2"/>
</dbReference>
<name>A0A3B5K031_TAKRU</name>
<dbReference type="GeneID" id="101073243"/>
<protein>
    <submittedName>
        <fullName evidence="2">G0/G1 switch 2</fullName>
    </submittedName>
</protein>
<dbReference type="Pfam" id="PF15103">
    <property type="entry name" value="G0-G1_switch_2"/>
    <property type="match status" value="1"/>
</dbReference>
<reference evidence="2" key="2">
    <citation type="submission" date="2025-08" db="UniProtKB">
        <authorList>
            <consortium name="Ensembl"/>
        </authorList>
    </citation>
    <scope>IDENTIFICATION</scope>
</reference>
<evidence type="ECO:0000256" key="1">
    <source>
        <dbReference type="SAM" id="MobiDB-lite"/>
    </source>
</evidence>
<dbReference type="AlphaFoldDB" id="A0A3B5K031"/>
<dbReference type="STRING" id="31033.ENSTRUP00000048761"/>
<proteinExistence type="predicted"/>
<dbReference type="InParanoid" id="A0A3B5K031"/>
<reference evidence="2" key="3">
    <citation type="submission" date="2025-09" db="UniProtKB">
        <authorList>
            <consortium name="Ensembl"/>
        </authorList>
    </citation>
    <scope>IDENTIFICATION</scope>
</reference>
<reference evidence="2 3" key="1">
    <citation type="journal article" date="2011" name="Genome Biol. Evol.">
        <title>Integration of the genetic map and genome assembly of fugu facilitates insights into distinct features of genome evolution in teleosts and mammals.</title>
        <authorList>
            <person name="Kai W."/>
            <person name="Kikuchi K."/>
            <person name="Tohari S."/>
            <person name="Chew A.K."/>
            <person name="Tay A."/>
            <person name="Fujiwara A."/>
            <person name="Hosoya S."/>
            <person name="Suetake H."/>
            <person name="Naruse K."/>
            <person name="Brenner S."/>
            <person name="Suzuki Y."/>
            <person name="Venkatesh B."/>
        </authorList>
    </citation>
    <scope>NUCLEOTIDE SEQUENCE [LARGE SCALE GENOMIC DNA]</scope>
</reference>
<keyword evidence="3" id="KW-1185">Reference proteome</keyword>
<dbReference type="RefSeq" id="XP_011611936.1">
    <property type="nucleotide sequence ID" value="XM_011613634.2"/>
</dbReference>
<dbReference type="OrthoDB" id="9373743at2759"/>
<dbReference type="PANTHER" id="PTHR15570">
    <property type="entry name" value="G0/G1 SWITCH PROTEIN 2"/>
    <property type="match status" value="1"/>
</dbReference>
<gene>
    <name evidence="2" type="primary">g0s2</name>
</gene>
<accession>A0A3B5K031</accession>
<dbReference type="OMA" id="TISHRSM"/>
<dbReference type="KEGG" id="tru:101073243"/>
<organism evidence="2 3">
    <name type="scientific">Takifugu rubripes</name>
    <name type="common">Japanese pufferfish</name>
    <name type="synonym">Fugu rubripes</name>
    <dbReference type="NCBI Taxonomy" id="31033"/>
    <lineage>
        <taxon>Eukaryota</taxon>
        <taxon>Metazoa</taxon>
        <taxon>Chordata</taxon>
        <taxon>Craniata</taxon>
        <taxon>Vertebrata</taxon>
        <taxon>Euteleostomi</taxon>
        <taxon>Actinopterygii</taxon>
        <taxon>Neopterygii</taxon>
        <taxon>Teleostei</taxon>
        <taxon>Neoteleostei</taxon>
        <taxon>Acanthomorphata</taxon>
        <taxon>Eupercaria</taxon>
        <taxon>Tetraodontiformes</taxon>
        <taxon>Tetradontoidea</taxon>
        <taxon>Tetraodontidae</taxon>
        <taxon>Takifugu</taxon>
    </lineage>
</organism>
<feature type="region of interest" description="Disordered" evidence="1">
    <location>
        <begin position="74"/>
        <end position="120"/>
    </location>
</feature>
<evidence type="ECO:0000313" key="3">
    <source>
        <dbReference type="Proteomes" id="UP000005226"/>
    </source>
</evidence>
<dbReference type="Proteomes" id="UP000005226">
    <property type="component" value="Chromosome 19"/>
</dbReference>